<dbReference type="RefSeq" id="WP_186949010.1">
    <property type="nucleotide sequence ID" value="NZ_JACOGF010000011.1"/>
</dbReference>
<name>A0ABR6ZV52_9BURK</name>
<evidence type="ECO:0000259" key="1">
    <source>
        <dbReference type="Pfam" id="PF13924"/>
    </source>
</evidence>
<proteinExistence type="predicted"/>
<dbReference type="Pfam" id="PF13924">
    <property type="entry name" value="Lipocalin_5"/>
    <property type="match status" value="1"/>
</dbReference>
<dbReference type="EMBL" id="JACOGF010000011">
    <property type="protein sequence ID" value="MBC3919746.1"/>
    <property type="molecule type" value="Genomic_DNA"/>
</dbReference>
<reference evidence="2 3" key="1">
    <citation type="submission" date="2020-08" db="EMBL/GenBank/DDBJ databases">
        <title>Novel species isolated from subtropical streams in China.</title>
        <authorList>
            <person name="Lu H."/>
        </authorList>
    </citation>
    <scope>NUCLEOTIDE SEQUENCE [LARGE SCALE GENOMIC DNA]</scope>
    <source>
        <strain evidence="2 3">CY18W</strain>
    </source>
</reference>
<evidence type="ECO:0000313" key="2">
    <source>
        <dbReference type="EMBL" id="MBC3919746.1"/>
    </source>
</evidence>
<evidence type="ECO:0000313" key="3">
    <source>
        <dbReference type="Proteomes" id="UP000650424"/>
    </source>
</evidence>
<dbReference type="Proteomes" id="UP000650424">
    <property type="component" value="Unassembled WGS sequence"/>
</dbReference>
<accession>A0ABR6ZV52</accession>
<gene>
    <name evidence="2" type="ORF">H8L32_19900</name>
</gene>
<protein>
    <submittedName>
        <fullName evidence="2">Lipocalin-like domain-containing protein</fullName>
    </submittedName>
</protein>
<organism evidence="2 3">
    <name type="scientific">Undibacterium hunanense</name>
    <dbReference type="NCBI Taxonomy" id="2762292"/>
    <lineage>
        <taxon>Bacteria</taxon>
        <taxon>Pseudomonadati</taxon>
        <taxon>Pseudomonadota</taxon>
        <taxon>Betaproteobacteria</taxon>
        <taxon>Burkholderiales</taxon>
        <taxon>Oxalobacteraceae</taxon>
        <taxon>Undibacterium</taxon>
    </lineage>
</organism>
<sequence length="165" mass="18484">MSLNAHSIIGTWEMVEAWDIGDDPNDPTKKTYPWGNPSAGYWVYDKSGHFSLMISQNPPLPIPADPFSGAPQSSWLTPAKPWDVPHSLLIDSFATASPYAYFGTYTVEMDTNHPHLGGTIVMNVFSDVMRAYTATVQKRTFLFDGHDYLNVGTPGQYLRRLKRLT</sequence>
<comment type="caution">
    <text evidence="2">The sequence shown here is derived from an EMBL/GenBank/DDBJ whole genome shotgun (WGS) entry which is preliminary data.</text>
</comment>
<keyword evidence="3" id="KW-1185">Reference proteome</keyword>
<dbReference type="InterPro" id="IPR024311">
    <property type="entry name" value="Lipocalin-like"/>
</dbReference>
<feature type="domain" description="Lipocalin-like" evidence="1">
    <location>
        <begin position="9"/>
        <end position="145"/>
    </location>
</feature>